<reference evidence="2 3" key="1">
    <citation type="journal article" date="2013" name="Genome Announc.">
        <title>Whole-genome sequences of five oyster-associated bacteria show potential for crude oil hydrocarbon degradation.</title>
        <authorList>
            <person name="Chauhan A."/>
            <person name="Green S."/>
            <person name="Pathak A."/>
            <person name="Thomas J."/>
            <person name="Venkatramanan R."/>
        </authorList>
    </citation>
    <scope>NUCLEOTIDE SEQUENCE [LARGE SCALE GENOMIC DNA]</scope>
    <source>
        <strain evidence="2 3">MF109</strain>
    </source>
</reference>
<accession>T5KEX5</accession>
<dbReference type="PATRIC" id="fig|1333857.3.peg.3383"/>
<feature type="compositionally biased region" description="Acidic residues" evidence="1">
    <location>
        <begin position="28"/>
        <end position="44"/>
    </location>
</feature>
<evidence type="ECO:0000313" key="2">
    <source>
        <dbReference type="EMBL" id="EQM73456.1"/>
    </source>
</evidence>
<name>T5KEX5_MICMQ</name>
<dbReference type="RefSeq" id="WP_021201289.1">
    <property type="nucleotide sequence ID" value="NZ_ATAO01000217.1"/>
</dbReference>
<feature type="compositionally biased region" description="Basic and acidic residues" evidence="1">
    <location>
        <begin position="1"/>
        <end position="10"/>
    </location>
</feature>
<dbReference type="Proteomes" id="UP000016033">
    <property type="component" value="Unassembled WGS sequence"/>
</dbReference>
<proteinExistence type="predicted"/>
<protein>
    <submittedName>
        <fullName evidence="2">Uncharacterized protein</fullName>
    </submittedName>
</protein>
<sequence>MSDPQDHTDDTPAVEAQGIDPDMPSTDDGPETDEDDDENEDENDNLGAEKGKGTPPTVPPTGGGSEGVHAEDARRD</sequence>
<dbReference type="EMBL" id="ATAO01000217">
    <property type="protein sequence ID" value="EQM73456.1"/>
    <property type="molecule type" value="Genomic_DNA"/>
</dbReference>
<feature type="region of interest" description="Disordered" evidence="1">
    <location>
        <begin position="1"/>
        <end position="76"/>
    </location>
</feature>
<gene>
    <name evidence="2" type="ORF">L687_06805</name>
</gene>
<evidence type="ECO:0000256" key="1">
    <source>
        <dbReference type="SAM" id="MobiDB-lite"/>
    </source>
</evidence>
<organism evidence="2 3">
    <name type="scientific">Microbacterium maritypicum MF109</name>
    <dbReference type="NCBI Taxonomy" id="1333857"/>
    <lineage>
        <taxon>Bacteria</taxon>
        <taxon>Bacillati</taxon>
        <taxon>Actinomycetota</taxon>
        <taxon>Actinomycetes</taxon>
        <taxon>Micrococcales</taxon>
        <taxon>Microbacteriaceae</taxon>
        <taxon>Microbacterium</taxon>
    </lineage>
</organism>
<evidence type="ECO:0000313" key="3">
    <source>
        <dbReference type="Proteomes" id="UP000016033"/>
    </source>
</evidence>
<dbReference type="AlphaFoldDB" id="T5KEX5"/>
<comment type="caution">
    <text evidence="2">The sequence shown here is derived from an EMBL/GenBank/DDBJ whole genome shotgun (WGS) entry which is preliminary data.</text>
</comment>